<sequence length="275" mass="30516">MIKRSLFLAPVIFTTLLLSCNGDNKTPAPAPEVPAVSNVKSIGIAVVNTYPHDTGSFTQGLVIHKGQLYEGTGGSDYAPEGRASELLRVNLQTGKAEKTVRLDTKYFGEGITILNDTVYQLTWREKVVFVYTLPNMKKVKEFPINTEGWGITTDGKELIVSDGTSNLYFYDPSSFKLLRTQSVTLDGNFLDSINELEFIDGYVYANRWTYPFIFKIDPASGIVAGKIDVTAIWDRVKQIDSAADVPNGIAYDPGSKKIYITGKKWPELYEVQFGN</sequence>
<organism evidence="1 2">
    <name type="scientific">Niabella pedocola</name>
    <dbReference type="NCBI Taxonomy" id="1752077"/>
    <lineage>
        <taxon>Bacteria</taxon>
        <taxon>Pseudomonadati</taxon>
        <taxon>Bacteroidota</taxon>
        <taxon>Chitinophagia</taxon>
        <taxon>Chitinophagales</taxon>
        <taxon>Chitinophagaceae</taxon>
        <taxon>Niabella</taxon>
    </lineage>
</organism>
<dbReference type="Proteomes" id="UP001199816">
    <property type="component" value="Unassembled WGS sequence"/>
</dbReference>
<evidence type="ECO:0000313" key="1">
    <source>
        <dbReference type="EMBL" id="MCD2422329.1"/>
    </source>
</evidence>
<proteinExistence type="predicted"/>
<dbReference type="Pfam" id="PF05096">
    <property type="entry name" value="Glu_cyclase_2"/>
    <property type="match status" value="1"/>
</dbReference>
<gene>
    <name evidence="1" type="ORF">LQ567_06110</name>
</gene>
<keyword evidence="2" id="KW-1185">Reference proteome</keyword>
<dbReference type="SUPFAM" id="SSF63825">
    <property type="entry name" value="YWTD domain"/>
    <property type="match status" value="1"/>
</dbReference>
<dbReference type="Gene3D" id="2.130.10.10">
    <property type="entry name" value="YVTN repeat-like/Quinoprotein amine dehydrogenase"/>
    <property type="match status" value="1"/>
</dbReference>
<dbReference type="EMBL" id="JAJNEC010000004">
    <property type="protein sequence ID" value="MCD2422329.1"/>
    <property type="molecule type" value="Genomic_DNA"/>
</dbReference>
<dbReference type="PANTHER" id="PTHR31270:SF1">
    <property type="entry name" value="GLUTAMINYL-PEPTIDE CYCLOTRANSFERASE"/>
    <property type="match status" value="1"/>
</dbReference>
<dbReference type="InterPro" id="IPR007788">
    <property type="entry name" value="QCT"/>
</dbReference>
<reference evidence="1 2" key="1">
    <citation type="submission" date="2021-11" db="EMBL/GenBank/DDBJ databases">
        <title>Genomic of Niabella pedocola.</title>
        <authorList>
            <person name="Wu T."/>
        </authorList>
    </citation>
    <scope>NUCLEOTIDE SEQUENCE [LARGE SCALE GENOMIC DNA]</scope>
    <source>
        <strain evidence="1 2">JCM 31011</strain>
    </source>
</reference>
<accession>A0ABS8PNJ9</accession>
<comment type="caution">
    <text evidence="1">The sequence shown here is derived from an EMBL/GenBank/DDBJ whole genome shotgun (WGS) entry which is preliminary data.</text>
</comment>
<evidence type="ECO:0000313" key="2">
    <source>
        <dbReference type="Proteomes" id="UP001199816"/>
    </source>
</evidence>
<protein>
    <submittedName>
        <fullName evidence="1">Glutaminyl-peptide cyclotransferase</fullName>
    </submittedName>
</protein>
<dbReference type="PANTHER" id="PTHR31270">
    <property type="entry name" value="GLUTAMINYL-PEPTIDE CYCLOTRANSFERASE"/>
    <property type="match status" value="1"/>
</dbReference>
<dbReference type="PROSITE" id="PS51257">
    <property type="entry name" value="PROKAR_LIPOPROTEIN"/>
    <property type="match status" value="1"/>
</dbReference>
<name>A0ABS8PNJ9_9BACT</name>
<dbReference type="InterPro" id="IPR015943">
    <property type="entry name" value="WD40/YVTN_repeat-like_dom_sf"/>
</dbReference>
<dbReference type="RefSeq" id="WP_231003232.1">
    <property type="nucleotide sequence ID" value="NZ_JAJNEC010000004.1"/>
</dbReference>